<organism evidence="2 3">
    <name type="scientific">Streptomyces chiangmaiensis</name>
    <dbReference type="NCBI Taxonomy" id="766497"/>
    <lineage>
        <taxon>Bacteria</taxon>
        <taxon>Bacillati</taxon>
        <taxon>Actinomycetota</taxon>
        <taxon>Actinomycetes</taxon>
        <taxon>Kitasatosporales</taxon>
        <taxon>Streptomycetaceae</taxon>
        <taxon>Streptomyces</taxon>
    </lineage>
</organism>
<feature type="transmembrane region" description="Helical" evidence="1">
    <location>
        <begin position="42"/>
        <end position="63"/>
    </location>
</feature>
<keyword evidence="1" id="KW-0812">Transmembrane</keyword>
<keyword evidence="1" id="KW-1133">Transmembrane helix</keyword>
<keyword evidence="3" id="KW-1185">Reference proteome</keyword>
<evidence type="ECO:0000313" key="2">
    <source>
        <dbReference type="EMBL" id="MED7828298.1"/>
    </source>
</evidence>
<protein>
    <submittedName>
        <fullName evidence="2">Uncharacterized protein</fullName>
    </submittedName>
</protein>
<reference evidence="2" key="1">
    <citation type="submission" date="2024-01" db="EMBL/GenBank/DDBJ databases">
        <title>First draft genome sequence data of TA4-1, the type strain of Gram-positive actinobacterium Streptomyces chiangmaiensis.</title>
        <authorList>
            <person name="Yasawong M."/>
            <person name="Nantapong N."/>
        </authorList>
    </citation>
    <scope>NUCLEOTIDE SEQUENCE</scope>
    <source>
        <strain evidence="2">TA4-1</strain>
    </source>
</reference>
<dbReference type="EMBL" id="JAYWVC010000350">
    <property type="protein sequence ID" value="MED7828298.1"/>
    <property type="molecule type" value="Genomic_DNA"/>
</dbReference>
<sequence length="84" mass="8977">MLTTMHLAAAALWTGALVHLVWVGIARRWDSGFRGALGGYARLAPALVVVVLLTDALSGLLLISPSELPLRLWAMRCRRALAAG</sequence>
<name>A0ABU7FWI8_9ACTN</name>
<gene>
    <name evidence="2" type="ORF">VXC91_42160</name>
</gene>
<evidence type="ECO:0000313" key="3">
    <source>
        <dbReference type="Proteomes" id="UP001333996"/>
    </source>
</evidence>
<comment type="caution">
    <text evidence="2">The sequence shown here is derived from an EMBL/GenBank/DDBJ whole genome shotgun (WGS) entry which is preliminary data.</text>
</comment>
<proteinExistence type="predicted"/>
<dbReference type="RefSeq" id="WP_329512647.1">
    <property type="nucleotide sequence ID" value="NZ_BAAAYZ010000056.1"/>
</dbReference>
<dbReference type="Proteomes" id="UP001333996">
    <property type="component" value="Unassembled WGS sequence"/>
</dbReference>
<evidence type="ECO:0000256" key="1">
    <source>
        <dbReference type="SAM" id="Phobius"/>
    </source>
</evidence>
<keyword evidence="1" id="KW-0472">Membrane</keyword>
<accession>A0ABU7FWI8</accession>